<organism evidence="1 2">
    <name type="scientific">Petrolisthes cinctipes</name>
    <name type="common">Flat porcelain crab</name>
    <dbReference type="NCBI Taxonomy" id="88211"/>
    <lineage>
        <taxon>Eukaryota</taxon>
        <taxon>Metazoa</taxon>
        <taxon>Ecdysozoa</taxon>
        <taxon>Arthropoda</taxon>
        <taxon>Crustacea</taxon>
        <taxon>Multicrustacea</taxon>
        <taxon>Malacostraca</taxon>
        <taxon>Eumalacostraca</taxon>
        <taxon>Eucarida</taxon>
        <taxon>Decapoda</taxon>
        <taxon>Pleocyemata</taxon>
        <taxon>Anomura</taxon>
        <taxon>Galatheoidea</taxon>
        <taxon>Porcellanidae</taxon>
        <taxon>Petrolisthes</taxon>
    </lineage>
</organism>
<comment type="caution">
    <text evidence="1">The sequence shown here is derived from an EMBL/GenBank/DDBJ whole genome shotgun (WGS) entry which is preliminary data.</text>
</comment>
<proteinExistence type="predicted"/>
<keyword evidence="2" id="KW-1185">Reference proteome</keyword>
<sequence>MIALVTEKAGHLSITPPAHLFIGLKYGISDNISRRLHTSRLNTQQCGLRGTHPHWPRPYLTHCRHIETDAAPSKMNSGIRAGTHYYQNRRNANTLKEAVDDRVVDEERE</sequence>
<reference evidence="1" key="1">
    <citation type="submission" date="2023-10" db="EMBL/GenBank/DDBJ databases">
        <title>Genome assemblies of two species of porcelain crab, Petrolisthes cinctipes and Petrolisthes manimaculis (Anomura: Porcellanidae).</title>
        <authorList>
            <person name="Angst P."/>
        </authorList>
    </citation>
    <scope>NUCLEOTIDE SEQUENCE</scope>
    <source>
        <strain evidence="1">PB745_01</strain>
        <tissue evidence="1">Gill</tissue>
    </source>
</reference>
<evidence type="ECO:0000313" key="1">
    <source>
        <dbReference type="EMBL" id="KAK3869244.1"/>
    </source>
</evidence>
<dbReference type="Proteomes" id="UP001286313">
    <property type="component" value="Unassembled WGS sequence"/>
</dbReference>
<evidence type="ECO:0000313" key="2">
    <source>
        <dbReference type="Proteomes" id="UP001286313"/>
    </source>
</evidence>
<gene>
    <name evidence="1" type="ORF">Pcinc_025439</name>
</gene>
<accession>A0AAE1KBL8</accession>
<dbReference type="AlphaFoldDB" id="A0AAE1KBL8"/>
<name>A0AAE1KBL8_PETCI</name>
<dbReference type="EMBL" id="JAWQEG010002862">
    <property type="protein sequence ID" value="KAK3869244.1"/>
    <property type="molecule type" value="Genomic_DNA"/>
</dbReference>
<protein>
    <submittedName>
        <fullName evidence="1">Uncharacterized protein</fullName>
    </submittedName>
</protein>